<accession>A0A161IYI9</accession>
<dbReference type="AlphaFoldDB" id="A0A161IYI9"/>
<dbReference type="Proteomes" id="UP000077856">
    <property type="component" value="Chromosome"/>
</dbReference>
<sequence>MVSFRPEPKPDKLVTSRVEALLIKANAFNRAMVMLSKRSLWTQTVIDVQKSNIHASESKK</sequence>
<dbReference type="KEGG" id="bon:A361_19540"/>
<protein>
    <submittedName>
        <fullName evidence="1">Uncharacterized protein</fullName>
    </submittedName>
</protein>
<name>A0A161IYI9_9BACI</name>
<gene>
    <name evidence="1" type="ORF">A361_19540</name>
</gene>
<organism evidence="1 2">
    <name type="scientific">Cytobacillus oceanisediminis 2691</name>
    <dbReference type="NCBI Taxonomy" id="1196031"/>
    <lineage>
        <taxon>Bacteria</taxon>
        <taxon>Bacillati</taxon>
        <taxon>Bacillota</taxon>
        <taxon>Bacilli</taxon>
        <taxon>Bacillales</taxon>
        <taxon>Bacillaceae</taxon>
        <taxon>Cytobacillus</taxon>
    </lineage>
</organism>
<reference evidence="1 2" key="1">
    <citation type="submission" date="2016-04" db="EMBL/GenBank/DDBJ databases">
        <title>Complete genome sequence of Bacillus oceanisediminis strain 2691.</title>
        <authorList>
            <person name="Jeong H."/>
            <person name="Kim H.J."/>
            <person name="Lee D.-W."/>
        </authorList>
    </citation>
    <scope>NUCLEOTIDE SEQUENCE [LARGE SCALE GENOMIC DNA]</scope>
    <source>
        <strain evidence="1 2">2691</strain>
    </source>
</reference>
<dbReference type="EMBL" id="CP015506">
    <property type="protein sequence ID" value="AND41255.1"/>
    <property type="molecule type" value="Genomic_DNA"/>
</dbReference>
<evidence type="ECO:0000313" key="2">
    <source>
        <dbReference type="Proteomes" id="UP000077856"/>
    </source>
</evidence>
<proteinExistence type="predicted"/>
<evidence type="ECO:0000313" key="1">
    <source>
        <dbReference type="EMBL" id="AND41255.1"/>
    </source>
</evidence>